<name>A0A0N4VQW5_ENTVE</name>
<accession>A0A0N4VQW5</accession>
<gene>
    <name evidence="1" type="ORF">EVEC_LOCUS12561</name>
</gene>
<reference evidence="1 2" key="2">
    <citation type="submission" date="2018-10" db="EMBL/GenBank/DDBJ databases">
        <authorList>
            <consortium name="Pathogen Informatics"/>
        </authorList>
    </citation>
    <scope>NUCLEOTIDE SEQUENCE [LARGE SCALE GENOMIC DNA]</scope>
</reference>
<dbReference type="EMBL" id="UXUI01015264">
    <property type="protein sequence ID" value="VDD97810.1"/>
    <property type="molecule type" value="Genomic_DNA"/>
</dbReference>
<dbReference type="Proteomes" id="UP000274131">
    <property type="component" value="Unassembled WGS sequence"/>
</dbReference>
<protein>
    <submittedName>
        <fullName evidence="3">RUN domain-containing protein</fullName>
    </submittedName>
</protein>
<evidence type="ECO:0000313" key="2">
    <source>
        <dbReference type="Proteomes" id="UP000274131"/>
    </source>
</evidence>
<proteinExistence type="predicted"/>
<dbReference type="AlphaFoldDB" id="A0A0N4VQW5"/>
<organism evidence="3">
    <name type="scientific">Enterobius vermicularis</name>
    <name type="common">Human pinworm</name>
    <dbReference type="NCBI Taxonomy" id="51028"/>
    <lineage>
        <taxon>Eukaryota</taxon>
        <taxon>Metazoa</taxon>
        <taxon>Ecdysozoa</taxon>
        <taxon>Nematoda</taxon>
        <taxon>Chromadorea</taxon>
        <taxon>Rhabditida</taxon>
        <taxon>Spirurina</taxon>
        <taxon>Oxyuridomorpha</taxon>
        <taxon>Oxyuroidea</taxon>
        <taxon>Oxyuridae</taxon>
        <taxon>Enterobius</taxon>
    </lineage>
</organism>
<sequence length="81" mass="9233">MAQIRGVLWEKAGRGLVEELMFKGRVEVTVALWDFIQNSLTGPSLIDDRINGYLLGEMHCSRNFRLWCRNTVSLSDSQLSC</sequence>
<keyword evidence="2" id="KW-1185">Reference proteome</keyword>
<evidence type="ECO:0000313" key="1">
    <source>
        <dbReference type="EMBL" id="VDD97810.1"/>
    </source>
</evidence>
<evidence type="ECO:0000313" key="3">
    <source>
        <dbReference type="WBParaSite" id="EVEC_0001342201-mRNA-1"/>
    </source>
</evidence>
<reference evidence="3" key="1">
    <citation type="submission" date="2017-02" db="UniProtKB">
        <authorList>
            <consortium name="WormBaseParasite"/>
        </authorList>
    </citation>
    <scope>IDENTIFICATION</scope>
</reference>
<dbReference type="WBParaSite" id="EVEC_0001342201-mRNA-1">
    <property type="protein sequence ID" value="EVEC_0001342201-mRNA-1"/>
    <property type="gene ID" value="EVEC_0001342201"/>
</dbReference>